<protein>
    <submittedName>
        <fullName evidence="4">SpoVR family protein</fullName>
    </submittedName>
</protein>
<dbReference type="AlphaFoldDB" id="A0A9X3WD63"/>
<evidence type="ECO:0000259" key="3">
    <source>
        <dbReference type="Pfam" id="PF24755"/>
    </source>
</evidence>
<feature type="domain" description="SpoVR protein-like N-terminal" evidence="2">
    <location>
        <begin position="4"/>
        <end position="393"/>
    </location>
</feature>
<feature type="domain" description="SpoVR-like C-terminal" evidence="3">
    <location>
        <begin position="398"/>
        <end position="449"/>
    </location>
</feature>
<evidence type="ECO:0000313" key="5">
    <source>
        <dbReference type="Proteomes" id="UP001145069"/>
    </source>
</evidence>
<feature type="region of interest" description="Disordered" evidence="1">
    <location>
        <begin position="176"/>
        <end position="216"/>
    </location>
</feature>
<dbReference type="InterPro" id="IPR057008">
    <property type="entry name" value="SpoVR-like_C"/>
</dbReference>
<dbReference type="Pfam" id="PF24755">
    <property type="entry name" value="SpoVR_C"/>
    <property type="match status" value="1"/>
</dbReference>
<name>A0A9X3WD63_9BACI</name>
<evidence type="ECO:0000313" key="4">
    <source>
        <dbReference type="EMBL" id="MDC3417692.1"/>
    </source>
</evidence>
<keyword evidence="5" id="KW-1185">Reference proteome</keyword>
<proteinExistence type="predicted"/>
<evidence type="ECO:0000256" key="1">
    <source>
        <dbReference type="SAM" id="MobiDB-lite"/>
    </source>
</evidence>
<reference evidence="4" key="1">
    <citation type="submission" date="2022-06" db="EMBL/GenBank/DDBJ databases">
        <title>Aquibacillus sp. a new bacterium isolated from soil saline samples.</title>
        <authorList>
            <person name="Galisteo C."/>
            <person name="De La Haba R."/>
            <person name="Sanchez-Porro C."/>
            <person name="Ventosa A."/>
        </authorList>
    </citation>
    <scope>NUCLEOTIDE SEQUENCE</scope>
    <source>
        <strain evidence="4">3ASR75-54</strain>
    </source>
</reference>
<sequence>MTTNARELEYAISEITEIAEGFGLDFYPMRYEICPPEIIYTFGAYGMPTRFSHWSFGKQFHKMKLQYDLGLSKIYELVINSNPCYAFLLNSNSLIQNKLIVAHVLAHCDFFKNNVRFQNTNRDMVESMAATADRIAAYEKQFGIQEVESFLDAVLAIQEHIDPSLLKPKLDWDLEDDDDYDTPPQRTTPYDDLWKLDQPSKAPKPRKKRKPFPPKPEKDLLLFIEQYSRHLEEWQRDILTMMRKEMLYFWPQLETKIMNEGWASYWHQRILREMDLTSDEAIEFASLNAGVVQPSKTQINPYYLGIKMFEDIEERYNNPTEEMQRLGMKPGSGREKIFEVREIESDISFLRNYLTKDFVDREDLYLFEKQGNEYKVTDKNWENVRDQLITMRLNGGFPYITVQNGDFYHNGELYLKHHFEGVGLDLTYLEKTLPYIHQLWGRTVHMETVVEEKEVLFTYEGNKVLKKYL</sequence>
<dbReference type="RefSeq" id="WP_272446760.1">
    <property type="nucleotide sequence ID" value="NZ_JAMQKC010000012.1"/>
</dbReference>
<dbReference type="EMBL" id="JAMQKC010000012">
    <property type="protein sequence ID" value="MDC3417692.1"/>
    <property type="molecule type" value="Genomic_DNA"/>
</dbReference>
<feature type="compositionally biased region" description="Basic residues" evidence="1">
    <location>
        <begin position="203"/>
        <end position="212"/>
    </location>
</feature>
<dbReference type="PANTHER" id="PTHR30029">
    <property type="entry name" value="STAGE V SPORULATION PROTEIN R"/>
    <property type="match status" value="1"/>
</dbReference>
<feature type="compositionally biased region" description="Low complexity" evidence="1">
    <location>
        <begin position="182"/>
        <end position="191"/>
    </location>
</feature>
<gene>
    <name evidence="4" type="ORF">NC799_12365</name>
</gene>
<dbReference type="Pfam" id="PF04293">
    <property type="entry name" value="SpoVR"/>
    <property type="match status" value="1"/>
</dbReference>
<dbReference type="Proteomes" id="UP001145069">
    <property type="component" value="Unassembled WGS sequence"/>
</dbReference>
<evidence type="ECO:0000259" key="2">
    <source>
        <dbReference type="Pfam" id="PF04293"/>
    </source>
</evidence>
<organism evidence="4 5">
    <name type="scientific">Aquibacillus salsiterrae</name>
    <dbReference type="NCBI Taxonomy" id="2950439"/>
    <lineage>
        <taxon>Bacteria</taxon>
        <taxon>Bacillati</taxon>
        <taxon>Bacillota</taxon>
        <taxon>Bacilli</taxon>
        <taxon>Bacillales</taxon>
        <taxon>Bacillaceae</taxon>
        <taxon>Aquibacillus</taxon>
    </lineage>
</organism>
<dbReference type="PANTHER" id="PTHR30029:SF2">
    <property type="entry name" value="STAGE V SPORULATION PROTEIN R"/>
    <property type="match status" value="1"/>
</dbReference>
<dbReference type="InterPro" id="IPR056174">
    <property type="entry name" value="SpoVR_N"/>
</dbReference>
<dbReference type="InterPro" id="IPR007390">
    <property type="entry name" value="Spore_V_R"/>
</dbReference>
<accession>A0A9X3WD63</accession>
<comment type="caution">
    <text evidence="4">The sequence shown here is derived from an EMBL/GenBank/DDBJ whole genome shotgun (WGS) entry which is preliminary data.</text>
</comment>